<dbReference type="EMBL" id="JAKLMC020000051">
    <property type="protein sequence ID" value="KAK5948216.1"/>
    <property type="molecule type" value="Genomic_DNA"/>
</dbReference>
<dbReference type="Proteomes" id="UP001316803">
    <property type="component" value="Unassembled WGS sequence"/>
</dbReference>
<evidence type="ECO:0000256" key="2">
    <source>
        <dbReference type="SAM" id="SignalP"/>
    </source>
</evidence>
<dbReference type="PANTHER" id="PTHR13593:SF140">
    <property type="entry name" value="PLC-LIKE PHOSPHODIESTERASE"/>
    <property type="match status" value="1"/>
</dbReference>
<dbReference type="InterPro" id="IPR051057">
    <property type="entry name" value="PI-PLC_domain"/>
</dbReference>
<organism evidence="3 4">
    <name type="scientific">Knufia fluminis</name>
    <dbReference type="NCBI Taxonomy" id="191047"/>
    <lineage>
        <taxon>Eukaryota</taxon>
        <taxon>Fungi</taxon>
        <taxon>Dikarya</taxon>
        <taxon>Ascomycota</taxon>
        <taxon>Pezizomycotina</taxon>
        <taxon>Eurotiomycetes</taxon>
        <taxon>Chaetothyriomycetidae</taxon>
        <taxon>Chaetothyriales</taxon>
        <taxon>Trichomeriaceae</taxon>
        <taxon>Knufia</taxon>
    </lineage>
</organism>
<gene>
    <name evidence="3" type="ORF">OHC33_010764</name>
</gene>
<dbReference type="PANTHER" id="PTHR13593">
    <property type="match status" value="1"/>
</dbReference>
<dbReference type="GO" id="GO:0006629">
    <property type="term" value="P:lipid metabolic process"/>
    <property type="evidence" value="ECO:0007669"/>
    <property type="project" value="InterPro"/>
</dbReference>
<evidence type="ECO:0000256" key="1">
    <source>
        <dbReference type="SAM" id="MobiDB-lite"/>
    </source>
</evidence>
<keyword evidence="2" id="KW-0732">Signal</keyword>
<reference evidence="3 4" key="1">
    <citation type="submission" date="2022-12" db="EMBL/GenBank/DDBJ databases">
        <title>Genomic features and morphological characterization of a novel Knufia sp. strain isolated from spacecraft assembly facility.</title>
        <authorList>
            <person name="Teixeira M."/>
            <person name="Chander A.M."/>
            <person name="Stajich J.E."/>
            <person name="Venkateswaran K."/>
        </authorList>
    </citation>
    <scope>NUCLEOTIDE SEQUENCE [LARGE SCALE GENOMIC DNA]</scope>
    <source>
        <strain evidence="3 4">FJI-L2-BK-P2</strain>
    </source>
</reference>
<dbReference type="AlphaFoldDB" id="A0AAN8I3C7"/>
<name>A0AAN8I3C7_9EURO</name>
<feature type="compositionally biased region" description="Low complexity" evidence="1">
    <location>
        <begin position="104"/>
        <end position="123"/>
    </location>
</feature>
<dbReference type="Pfam" id="PF26146">
    <property type="entry name" value="PI-PLC_X"/>
    <property type="match status" value="1"/>
</dbReference>
<dbReference type="Gene3D" id="3.20.20.190">
    <property type="entry name" value="Phosphatidylinositol (PI) phosphodiesterase"/>
    <property type="match status" value="1"/>
</dbReference>
<feature type="signal peptide" evidence="2">
    <location>
        <begin position="1"/>
        <end position="19"/>
    </location>
</feature>
<dbReference type="InterPro" id="IPR017946">
    <property type="entry name" value="PLC-like_Pdiesterase_TIM-brl"/>
</dbReference>
<feature type="chain" id="PRO_5042902650" description="PLC-like phosphodiesterase" evidence="2">
    <location>
        <begin position="20"/>
        <end position="454"/>
    </location>
</feature>
<evidence type="ECO:0000313" key="4">
    <source>
        <dbReference type="Proteomes" id="UP001316803"/>
    </source>
</evidence>
<feature type="region of interest" description="Disordered" evidence="1">
    <location>
        <begin position="104"/>
        <end position="125"/>
    </location>
</feature>
<keyword evidence="4" id="KW-1185">Reference proteome</keyword>
<comment type="caution">
    <text evidence="3">The sequence shown here is derived from an EMBL/GenBank/DDBJ whole genome shotgun (WGS) entry which is preliminary data.</text>
</comment>
<proteinExistence type="predicted"/>
<sequence length="454" mass="48793">MFFTTVAVAAAGLAATAAAQSDSSIVLSGTNSIAPTATGGDYATGTYQSYTATISLNQNTDSITYLSGMPTTVSDSTLNAQNQTITTNGTTLTVPSSTQTLLTASRNNSTSTGTATSSSARPTNTQPCNGYPEFCARKYSNITMVAAHNSPFSIQGNIAANQELDVTTQLNDGVRMLQFQVHKPNATSQLRLCHTNCDLLDAGLLVDYLTTVREWLDNNPYDVLTILMGNSDVLSPQNFTDPVYNSGINRYLYTPPTVPMSLDQWPTLSEMILTQHRLVLMLDYEADQVAIPWLLDEFANMWETPFSPTDRDFPCTQDRPPNLDRNTTLDRMYIANHNLNIDVDILGSSLLIPASTTVNETNAVTGYGSAGAMVGNCSSDWAGRPPNFILVDFYNIGSFNGSVFQVAADANGVSYDRDSCCGTSQRDLNNGASGLRMSGLVVMGMAGVMAYLLS</sequence>
<protein>
    <recommendedName>
        <fullName evidence="5">PLC-like phosphodiesterase</fullName>
    </recommendedName>
</protein>
<evidence type="ECO:0000313" key="3">
    <source>
        <dbReference type="EMBL" id="KAK5948216.1"/>
    </source>
</evidence>
<accession>A0AAN8I3C7</accession>
<dbReference type="SUPFAM" id="SSF51695">
    <property type="entry name" value="PLC-like phosphodiesterases"/>
    <property type="match status" value="1"/>
</dbReference>
<evidence type="ECO:0008006" key="5">
    <source>
        <dbReference type="Google" id="ProtNLM"/>
    </source>
</evidence>
<dbReference type="GO" id="GO:0008081">
    <property type="term" value="F:phosphoric diester hydrolase activity"/>
    <property type="evidence" value="ECO:0007669"/>
    <property type="project" value="InterPro"/>
</dbReference>